<dbReference type="eggNOG" id="ENOG502T8M5">
    <property type="taxonomic scope" value="Eukaryota"/>
</dbReference>
<dbReference type="KEGG" id="dgr:6570385"/>
<sequence length="296" mass="34515">MNSDGDSNKEHGDNQSLDSSFFETLWPLILDDNQCRLQSESTDYFVPSKKFDQLHWHTLLAEVGFPDYQKPHDLRCCEAAKQLDESEQHAEQEANEAALLQSAAALGDYKVAGSQAICPVDKQIEHLRQKRQRCQKLAYDFANRKYPWTMARQSHEHGFTLTTELRHHFRCPMERRILEGINQYNCKLMLIDASTDVCVDDFKRWIKFRPYAQILAIVRCPRVERHLQLLNAFNTLLVEEDIQNSWHQELQVSLHTGLKEAKRLQLLTNCAEAFVFIFSRYRGLCTCDTFTILCRT</sequence>
<accession>B4K030</accession>
<evidence type="ECO:0000313" key="1">
    <source>
        <dbReference type="EMBL" id="EDV91632.1"/>
    </source>
</evidence>
<proteinExistence type="predicted"/>
<dbReference type="Gene3D" id="3.40.1380.20">
    <property type="entry name" value="Pyruvate kinase, C-terminal domain"/>
    <property type="match status" value="1"/>
</dbReference>
<dbReference type="InterPro" id="IPR036918">
    <property type="entry name" value="Pyrv_Knase_C_sf"/>
</dbReference>
<dbReference type="Proteomes" id="UP000001070">
    <property type="component" value="Unassembled WGS sequence"/>
</dbReference>
<protein>
    <submittedName>
        <fullName evidence="1">GH19681</fullName>
    </submittedName>
</protein>
<dbReference type="PhylomeDB" id="B4K030"/>
<dbReference type="STRING" id="7222.B4K030"/>
<name>B4K030_DROGR</name>
<dbReference type="OrthoDB" id="8035009at2759"/>
<dbReference type="AlphaFoldDB" id="B4K030"/>
<gene>
    <name evidence="1" type="primary">Dgri\GH19681</name>
    <name evidence="1" type="ORF">Dgri_GH19681</name>
</gene>
<evidence type="ECO:0000313" key="2">
    <source>
        <dbReference type="Proteomes" id="UP000001070"/>
    </source>
</evidence>
<dbReference type="HOGENOM" id="CLU_963998_0_0_1"/>
<dbReference type="EMBL" id="CH916384">
    <property type="protein sequence ID" value="EDV91632.1"/>
    <property type="molecule type" value="Genomic_DNA"/>
</dbReference>
<dbReference type="OMA" id="PWTMQTP"/>
<keyword evidence="2" id="KW-1185">Reference proteome</keyword>
<dbReference type="FunCoup" id="B4K030">
    <property type="interactions" value="13"/>
</dbReference>
<organism evidence="2">
    <name type="scientific">Drosophila grimshawi</name>
    <name type="common">Hawaiian fruit fly</name>
    <name type="synonym">Idiomyia grimshawi</name>
    <dbReference type="NCBI Taxonomy" id="7222"/>
    <lineage>
        <taxon>Eukaryota</taxon>
        <taxon>Metazoa</taxon>
        <taxon>Ecdysozoa</taxon>
        <taxon>Arthropoda</taxon>
        <taxon>Hexapoda</taxon>
        <taxon>Insecta</taxon>
        <taxon>Pterygota</taxon>
        <taxon>Neoptera</taxon>
        <taxon>Endopterygota</taxon>
        <taxon>Diptera</taxon>
        <taxon>Brachycera</taxon>
        <taxon>Muscomorpha</taxon>
        <taxon>Ephydroidea</taxon>
        <taxon>Drosophilidae</taxon>
        <taxon>Drosophila</taxon>
        <taxon>Hawaiian Drosophila</taxon>
    </lineage>
</organism>
<reference evidence="1 2" key="1">
    <citation type="journal article" date="2007" name="Nature">
        <title>Evolution of genes and genomes on the Drosophila phylogeny.</title>
        <authorList>
            <consortium name="Drosophila 12 Genomes Consortium"/>
            <person name="Clark A.G."/>
            <person name="Eisen M.B."/>
            <person name="Smith D.R."/>
            <person name="Bergman C.M."/>
            <person name="Oliver B."/>
            <person name="Markow T.A."/>
            <person name="Kaufman T.C."/>
            <person name="Kellis M."/>
            <person name="Gelbart W."/>
            <person name="Iyer V.N."/>
            <person name="Pollard D.A."/>
            <person name="Sackton T.B."/>
            <person name="Larracuente A.M."/>
            <person name="Singh N.D."/>
            <person name="Abad J.P."/>
            <person name="Abt D.N."/>
            <person name="Adryan B."/>
            <person name="Aguade M."/>
            <person name="Akashi H."/>
            <person name="Anderson W.W."/>
            <person name="Aquadro C.F."/>
            <person name="Ardell D.H."/>
            <person name="Arguello R."/>
            <person name="Artieri C.G."/>
            <person name="Barbash D.A."/>
            <person name="Barker D."/>
            <person name="Barsanti P."/>
            <person name="Batterham P."/>
            <person name="Batzoglou S."/>
            <person name="Begun D."/>
            <person name="Bhutkar A."/>
            <person name="Blanco E."/>
            <person name="Bosak S.A."/>
            <person name="Bradley R.K."/>
            <person name="Brand A.D."/>
            <person name="Brent M.R."/>
            <person name="Brooks A.N."/>
            <person name="Brown R.H."/>
            <person name="Butlin R.K."/>
            <person name="Caggese C."/>
            <person name="Calvi B.R."/>
            <person name="Bernardo de Carvalho A."/>
            <person name="Caspi A."/>
            <person name="Castrezana S."/>
            <person name="Celniker S.E."/>
            <person name="Chang J.L."/>
            <person name="Chapple C."/>
            <person name="Chatterji S."/>
            <person name="Chinwalla A."/>
            <person name="Civetta A."/>
            <person name="Clifton S.W."/>
            <person name="Comeron J.M."/>
            <person name="Costello J.C."/>
            <person name="Coyne J.A."/>
            <person name="Daub J."/>
            <person name="David R.G."/>
            <person name="Delcher A.L."/>
            <person name="Delehaunty K."/>
            <person name="Do C.B."/>
            <person name="Ebling H."/>
            <person name="Edwards K."/>
            <person name="Eickbush T."/>
            <person name="Evans J.D."/>
            <person name="Filipski A."/>
            <person name="Findeiss S."/>
            <person name="Freyhult E."/>
            <person name="Fulton L."/>
            <person name="Fulton R."/>
            <person name="Garcia A.C."/>
            <person name="Gardiner A."/>
            <person name="Garfield D.A."/>
            <person name="Garvin B.E."/>
            <person name="Gibson G."/>
            <person name="Gilbert D."/>
            <person name="Gnerre S."/>
            <person name="Godfrey J."/>
            <person name="Good R."/>
            <person name="Gotea V."/>
            <person name="Gravely B."/>
            <person name="Greenberg A.J."/>
            <person name="Griffiths-Jones S."/>
            <person name="Gross S."/>
            <person name="Guigo R."/>
            <person name="Gustafson E.A."/>
            <person name="Haerty W."/>
            <person name="Hahn M.W."/>
            <person name="Halligan D.L."/>
            <person name="Halpern A.L."/>
            <person name="Halter G.M."/>
            <person name="Han M.V."/>
            <person name="Heger A."/>
            <person name="Hillier L."/>
            <person name="Hinrichs A.S."/>
            <person name="Holmes I."/>
            <person name="Hoskins R.A."/>
            <person name="Hubisz M.J."/>
            <person name="Hultmark D."/>
            <person name="Huntley M.A."/>
            <person name="Jaffe D.B."/>
            <person name="Jagadeeshan S."/>
            <person name="Jeck W.R."/>
            <person name="Johnson J."/>
            <person name="Jones C.D."/>
            <person name="Jordan W.C."/>
            <person name="Karpen G.H."/>
            <person name="Kataoka E."/>
            <person name="Keightley P.D."/>
            <person name="Kheradpour P."/>
            <person name="Kirkness E.F."/>
            <person name="Koerich L.B."/>
            <person name="Kristiansen K."/>
            <person name="Kudrna D."/>
            <person name="Kulathinal R.J."/>
            <person name="Kumar S."/>
            <person name="Kwok R."/>
            <person name="Lander E."/>
            <person name="Langley C.H."/>
            <person name="Lapoint R."/>
            <person name="Lazzaro B.P."/>
            <person name="Lee S.J."/>
            <person name="Levesque L."/>
            <person name="Li R."/>
            <person name="Lin C.F."/>
            <person name="Lin M.F."/>
            <person name="Lindblad-Toh K."/>
            <person name="Llopart A."/>
            <person name="Long M."/>
            <person name="Low L."/>
            <person name="Lozovsky E."/>
            <person name="Lu J."/>
            <person name="Luo M."/>
            <person name="Machado C.A."/>
            <person name="Makalowski W."/>
            <person name="Marzo M."/>
            <person name="Matsuda M."/>
            <person name="Matzkin L."/>
            <person name="McAllister B."/>
            <person name="McBride C.S."/>
            <person name="McKernan B."/>
            <person name="McKernan K."/>
            <person name="Mendez-Lago M."/>
            <person name="Minx P."/>
            <person name="Mollenhauer M.U."/>
            <person name="Montooth K."/>
            <person name="Mount S.M."/>
            <person name="Mu X."/>
            <person name="Myers E."/>
            <person name="Negre B."/>
            <person name="Newfeld S."/>
            <person name="Nielsen R."/>
            <person name="Noor M.A."/>
            <person name="O'Grady P."/>
            <person name="Pachter L."/>
            <person name="Papaceit M."/>
            <person name="Parisi M.J."/>
            <person name="Parisi M."/>
            <person name="Parts L."/>
            <person name="Pedersen J.S."/>
            <person name="Pesole G."/>
            <person name="Phillippy A.M."/>
            <person name="Ponting C.P."/>
            <person name="Pop M."/>
            <person name="Porcelli D."/>
            <person name="Powell J.R."/>
            <person name="Prohaska S."/>
            <person name="Pruitt K."/>
            <person name="Puig M."/>
            <person name="Quesneville H."/>
            <person name="Ram K.R."/>
            <person name="Rand D."/>
            <person name="Rasmussen M.D."/>
            <person name="Reed L.K."/>
            <person name="Reenan R."/>
            <person name="Reily A."/>
            <person name="Remington K.A."/>
            <person name="Rieger T.T."/>
            <person name="Ritchie M.G."/>
            <person name="Robin C."/>
            <person name="Rogers Y.H."/>
            <person name="Rohde C."/>
            <person name="Rozas J."/>
            <person name="Rubenfield M.J."/>
            <person name="Ruiz A."/>
            <person name="Russo S."/>
            <person name="Salzberg S.L."/>
            <person name="Sanchez-Gracia A."/>
            <person name="Saranga D.J."/>
            <person name="Sato H."/>
            <person name="Schaeffer S.W."/>
            <person name="Schatz M.C."/>
            <person name="Schlenke T."/>
            <person name="Schwartz R."/>
            <person name="Segarra C."/>
            <person name="Singh R.S."/>
            <person name="Sirot L."/>
            <person name="Sirota M."/>
            <person name="Sisneros N.B."/>
            <person name="Smith C.D."/>
            <person name="Smith T.F."/>
            <person name="Spieth J."/>
            <person name="Stage D.E."/>
            <person name="Stark A."/>
            <person name="Stephan W."/>
            <person name="Strausberg R.L."/>
            <person name="Strempel S."/>
            <person name="Sturgill D."/>
            <person name="Sutton G."/>
            <person name="Sutton G.G."/>
            <person name="Tao W."/>
            <person name="Teichmann S."/>
            <person name="Tobari Y.N."/>
            <person name="Tomimura Y."/>
            <person name="Tsolas J.M."/>
            <person name="Valente V.L."/>
            <person name="Venter E."/>
            <person name="Venter J.C."/>
            <person name="Vicario S."/>
            <person name="Vieira F.G."/>
            <person name="Vilella A.J."/>
            <person name="Villasante A."/>
            <person name="Walenz B."/>
            <person name="Wang J."/>
            <person name="Wasserman M."/>
            <person name="Watts T."/>
            <person name="Wilson D."/>
            <person name="Wilson R.K."/>
            <person name="Wing R.A."/>
            <person name="Wolfner M.F."/>
            <person name="Wong A."/>
            <person name="Wong G.K."/>
            <person name="Wu C.I."/>
            <person name="Wu G."/>
            <person name="Yamamoto D."/>
            <person name="Yang H.P."/>
            <person name="Yang S.P."/>
            <person name="Yorke J.A."/>
            <person name="Yoshida K."/>
            <person name="Zdobnov E."/>
            <person name="Zhang P."/>
            <person name="Zhang Y."/>
            <person name="Zimin A.V."/>
            <person name="Baldwin J."/>
            <person name="Abdouelleil A."/>
            <person name="Abdulkadir J."/>
            <person name="Abebe A."/>
            <person name="Abera B."/>
            <person name="Abreu J."/>
            <person name="Acer S.C."/>
            <person name="Aftuck L."/>
            <person name="Alexander A."/>
            <person name="An P."/>
            <person name="Anderson E."/>
            <person name="Anderson S."/>
            <person name="Arachi H."/>
            <person name="Azer M."/>
            <person name="Bachantsang P."/>
            <person name="Barry A."/>
            <person name="Bayul T."/>
            <person name="Berlin A."/>
            <person name="Bessette D."/>
            <person name="Bloom T."/>
            <person name="Blye J."/>
            <person name="Boguslavskiy L."/>
            <person name="Bonnet C."/>
            <person name="Boukhgalter B."/>
            <person name="Bourzgui I."/>
            <person name="Brown A."/>
            <person name="Cahill P."/>
            <person name="Channer S."/>
            <person name="Cheshatsang Y."/>
            <person name="Chuda L."/>
            <person name="Citroen M."/>
            <person name="Collymore A."/>
            <person name="Cooke P."/>
            <person name="Costello M."/>
            <person name="D'Aco K."/>
            <person name="Daza R."/>
            <person name="De Haan G."/>
            <person name="DeGray S."/>
            <person name="DeMaso C."/>
            <person name="Dhargay N."/>
            <person name="Dooley K."/>
            <person name="Dooley E."/>
            <person name="Doricent M."/>
            <person name="Dorje P."/>
            <person name="Dorjee K."/>
            <person name="Dupes A."/>
            <person name="Elong R."/>
            <person name="Falk J."/>
            <person name="Farina A."/>
            <person name="Faro S."/>
            <person name="Ferguson D."/>
            <person name="Fisher S."/>
            <person name="Foley C.D."/>
            <person name="Franke A."/>
            <person name="Friedrich D."/>
            <person name="Gadbois L."/>
            <person name="Gearin G."/>
            <person name="Gearin C.R."/>
            <person name="Giannoukos G."/>
            <person name="Goode T."/>
            <person name="Graham J."/>
            <person name="Grandbois E."/>
            <person name="Grewal S."/>
            <person name="Gyaltsen K."/>
            <person name="Hafez N."/>
            <person name="Hagos B."/>
            <person name="Hall J."/>
            <person name="Henson C."/>
            <person name="Hollinger A."/>
            <person name="Honan T."/>
            <person name="Huard M.D."/>
            <person name="Hughes L."/>
            <person name="Hurhula B."/>
            <person name="Husby M.E."/>
            <person name="Kamat A."/>
            <person name="Kanga B."/>
            <person name="Kashin S."/>
            <person name="Khazanovich D."/>
            <person name="Kisner P."/>
            <person name="Lance K."/>
            <person name="Lara M."/>
            <person name="Lee W."/>
            <person name="Lennon N."/>
            <person name="Letendre F."/>
            <person name="LeVine R."/>
            <person name="Lipovsky A."/>
            <person name="Liu X."/>
            <person name="Liu J."/>
            <person name="Liu S."/>
            <person name="Lokyitsang T."/>
            <person name="Lokyitsang Y."/>
            <person name="Lubonja R."/>
            <person name="Lui A."/>
            <person name="MacDonald P."/>
            <person name="Magnisalis V."/>
            <person name="Maru K."/>
            <person name="Matthews C."/>
            <person name="McCusker W."/>
            <person name="McDonough S."/>
            <person name="Mehta T."/>
            <person name="Meldrim J."/>
            <person name="Meneus L."/>
            <person name="Mihai O."/>
            <person name="Mihalev A."/>
            <person name="Mihova T."/>
            <person name="Mittelman R."/>
            <person name="Mlenga V."/>
            <person name="Montmayeur A."/>
            <person name="Mulrain L."/>
            <person name="Navidi A."/>
            <person name="Naylor J."/>
            <person name="Negash T."/>
            <person name="Nguyen T."/>
            <person name="Nguyen N."/>
            <person name="Nicol R."/>
            <person name="Norbu C."/>
            <person name="Norbu N."/>
            <person name="Novod N."/>
            <person name="O'Neill B."/>
            <person name="Osman S."/>
            <person name="Markiewicz E."/>
            <person name="Oyono O.L."/>
            <person name="Patti C."/>
            <person name="Phunkhang P."/>
            <person name="Pierre F."/>
            <person name="Priest M."/>
            <person name="Raghuraman S."/>
            <person name="Rege F."/>
            <person name="Reyes R."/>
            <person name="Rise C."/>
            <person name="Rogov P."/>
            <person name="Ross K."/>
            <person name="Ryan E."/>
            <person name="Settipalli S."/>
            <person name="Shea T."/>
            <person name="Sherpa N."/>
            <person name="Shi L."/>
            <person name="Shih D."/>
            <person name="Sparrow T."/>
            <person name="Spaulding J."/>
            <person name="Stalker J."/>
            <person name="Stange-Thomann N."/>
            <person name="Stavropoulos S."/>
            <person name="Stone C."/>
            <person name="Strader C."/>
            <person name="Tesfaye S."/>
            <person name="Thomson T."/>
            <person name="Thoulutsang Y."/>
            <person name="Thoulutsang D."/>
            <person name="Topham K."/>
            <person name="Topping I."/>
            <person name="Tsamla T."/>
            <person name="Vassiliev H."/>
            <person name="Vo A."/>
            <person name="Wangchuk T."/>
            <person name="Wangdi T."/>
            <person name="Weiand M."/>
            <person name="Wilkinson J."/>
            <person name="Wilson A."/>
            <person name="Yadav S."/>
            <person name="Young G."/>
            <person name="Yu Q."/>
            <person name="Zembek L."/>
            <person name="Zhong D."/>
            <person name="Zimmer A."/>
            <person name="Zwirko Z."/>
            <person name="Jaffe D.B."/>
            <person name="Alvarez P."/>
            <person name="Brockman W."/>
            <person name="Butler J."/>
            <person name="Chin C."/>
            <person name="Gnerre S."/>
            <person name="Grabherr M."/>
            <person name="Kleber M."/>
            <person name="Mauceli E."/>
            <person name="MacCallum I."/>
        </authorList>
    </citation>
    <scope>NUCLEOTIDE SEQUENCE [LARGE SCALE GENOMIC DNA]</scope>
    <source>
        <strain evidence="2">Tucson 15287-2541.00</strain>
    </source>
</reference>
<dbReference type="InParanoid" id="B4K030"/>